<dbReference type="SMART" id="SM00108">
    <property type="entry name" value="B_lectin"/>
    <property type="match status" value="1"/>
</dbReference>
<comment type="catalytic activity">
    <reaction evidence="13">
        <text>L-seryl-[protein] + ATP = O-phospho-L-seryl-[protein] + ADP + H(+)</text>
        <dbReference type="Rhea" id="RHEA:17989"/>
        <dbReference type="Rhea" id="RHEA-COMP:9863"/>
        <dbReference type="Rhea" id="RHEA-COMP:11604"/>
        <dbReference type="ChEBI" id="CHEBI:15378"/>
        <dbReference type="ChEBI" id="CHEBI:29999"/>
        <dbReference type="ChEBI" id="CHEBI:30616"/>
        <dbReference type="ChEBI" id="CHEBI:83421"/>
        <dbReference type="ChEBI" id="CHEBI:456216"/>
        <dbReference type="EC" id="2.7.11.1"/>
    </reaction>
</comment>
<dbReference type="SUPFAM" id="SSF56112">
    <property type="entry name" value="Protein kinase-like (PK-like)"/>
    <property type="match status" value="2"/>
</dbReference>
<protein>
    <recommendedName>
        <fullName evidence="2">non-specific serine/threonine protein kinase</fullName>
        <ecNumber evidence="2">2.7.11.1</ecNumber>
    </recommendedName>
</protein>
<keyword evidence="9 14" id="KW-0067">ATP-binding</keyword>
<feature type="region of interest" description="Disordered" evidence="15">
    <location>
        <begin position="75"/>
        <end position="122"/>
    </location>
</feature>
<dbReference type="GO" id="GO:0005524">
    <property type="term" value="F:ATP binding"/>
    <property type="evidence" value="ECO:0007669"/>
    <property type="project" value="UniProtKB-UniRule"/>
</dbReference>
<dbReference type="CDD" id="cd01098">
    <property type="entry name" value="PAN_AP_plant"/>
    <property type="match status" value="1"/>
</dbReference>
<comment type="caution">
    <text evidence="18">The sequence shown here is derived from an EMBL/GenBank/DDBJ whole genome shotgun (WGS) entry which is preliminary data.</text>
</comment>
<dbReference type="OrthoDB" id="4062651at2759"/>
<dbReference type="InterPro" id="IPR001245">
    <property type="entry name" value="Ser-Thr/Tyr_kinase_cat_dom"/>
</dbReference>
<feature type="compositionally biased region" description="Polar residues" evidence="15">
    <location>
        <begin position="90"/>
        <end position="104"/>
    </location>
</feature>
<evidence type="ECO:0000256" key="9">
    <source>
        <dbReference type="ARBA" id="ARBA00022840"/>
    </source>
</evidence>
<dbReference type="InterPro" id="IPR017441">
    <property type="entry name" value="Protein_kinase_ATP_BS"/>
</dbReference>
<dbReference type="InterPro" id="IPR001480">
    <property type="entry name" value="Bulb-type_lectin_dom"/>
</dbReference>
<evidence type="ECO:0000313" key="18">
    <source>
        <dbReference type="EMBL" id="KAF7136389.1"/>
    </source>
</evidence>
<dbReference type="InterPro" id="IPR011009">
    <property type="entry name" value="Kinase-like_dom_sf"/>
</dbReference>
<accession>A0A834LJI6</accession>
<comment type="catalytic activity">
    <reaction evidence="12">
        <text>L-threonyl-[protein] + ATP = O-phospho-L-threonyl-[protein] + ADP + H(+)</text>
        <dbReference type="Rhea" id="RHEA:46608"/>
        <dbReference type="Rhea" id="RHEA-COMP:11060"/>
        <dbReference type="Rhea" id="RHEA-COMP:11605"/>
        <dbReference type="ChEBI" id="CHEBI:15378"/>
        <dbReference type="ChEBI" id="CHEBI:30013"/>
        <dbReference type="ChEBI" id="CHEBI:30616"/>
        <dbReference type="ChEBI" id="CHEBI:61977"/>
        <dbReference type="ChEBI" id="CHEBI:456216"/>
        <dbReference type="EC" id="2.7.11.1"/>
    </reaction>
</comment>
<keyword evidence="11" id="KW-0325">Glycoprotein</keyword>
<dbReference type="CDD" id="cd14066">
    <property type="entry name" value="STKc_IRAK"/>
    <property type="match status" value="1"/>
</dbReference>
<evidence type="ECO:0000313" key="19">
    <source>
        <dbReference type="Proteomes" id="UP000626092"/>
    </source>
</evidence>
<dbReference type="SUPFAM" id="SSF51110">
    <property type="entry name" value="alpha-D-mannose-specific plant lectins"/>
    <property type="match status" value="1"/>
</dbReference>
<dbReference type="Gene3D" id="2.90.10.10">
    <property type="entry name" value="Bulb-type lectin domain"/>
    <property type="match status" value="1"/>
</dbReference>
<feature type="domain" description="Bulb-type lectin" evidence="17">
    <location>
        <begin position="652"/>
        <end position="777"/>
    </location>
</feature>
<dbReference type="Pfam" id="PF08276">
    <property type="entry name" value="PAN_2"/>
    <property type="match status" value="1"/>
</dbReference>
<evidence type="ECO:0000256" key="3">
    <source>
        <dbReference type="ARBA" id="ARBA00022475"/>
    </source>
</evidence>
<keyword evidence="7 14" id="KW-0547">Nucleotide-binding</keyword>
<evidence type="ECO:0000256" key="4">
    <source>
        <dbReference type="ARBA" id="ARBA00022527"/>
    </source>
</evidence>
<proteinExistence type="predicted"/>
<keyword evidence="3" id="KW-1003">Cell membrane</keyword>
<dbReference type="PANTHER" id="PTHR27002:SF926">
    <property type="entry name" value="OS07G0535800 PROTEIN"/>
    <property type="match status" value="1"/>
</dbReference>
<evidence type="ECO:0000256" key="5">
    <source>
        <dbReference type="ARBA" id="ARBA00022679"/>
    </source>
</evidence>
<comment type="subcellular location">
    <subcellularLocation>
        <location evidence="1">Cell membrane</location>
        <topology evidence="1">Single-pass type I membrane protein</topology>
    </subcellularLocation>
</comment>
<organism evidence="18 19">
    <name type="scientific">Rhododendron simsii</name>
    <name type="common">Sims's rhododendron</name>
    <dbReference type="NCBI Taxonomy" id="118357"/>
    <lineage>
        <taxon>Eukaryota</taxon>
        <taxon>Viridiplantae</taxon>
        <taxon>Streptophyta</taxon>
        <taxon>Embryophyta</taxon>
        <taxon>Tracheophyta</taxon>
        <taxon>Spermatophyta</taxon>
        <taxon>Magnoliopsida</taxon>
        <taxon>eudicotyledons</taxon>
        <taxon>Gunneridae</taxon>
        <taxon>Pentapetalae</taxon>
        <taxon>asterids</taxon>
        <taxon>Ericales</taxon>
        <taxon>Ericaceae</taxon>
        <taxon>Ericoideae</taxon>
        <taxon>Rhodoreae</taxon>
        <taxon>Rhododendron</taxon>
    </lineage>
</organism>
<dbReference type="PROSITE" id="PS00107">
    <property type="entry name" value="PROTEIN_KINASE_ATP"/>
    <property type="match status" value="1"/>
</dbReference>
<feature type="domain" description="Protein kinase" evidence="16">
    <location>
        <begin position="148"/>
        <end position="432"/>
    </location>
</feature>
<evidence type="ECO:0000256" key="7">
    <source>
        <dbReference type="ARBA" id="ARBA00022741"/>
    </source>
</evidence>
<dbReference type="PROSITE" id="PS50927">
    <property type="entry name" value="BULB_LECTIN"/>
    <property type="match status" value="1"/>
</dbReference>
<evidence type="ECO:0000256" key="2">
    <source>
        <dbReference type="ARBA" id="ARBA00012513"/>
    </source>
</evidence>
<dbReference type="InterPro" id="IPR036047">
    <property type="entry name" value="F-box-like_dom_sf"/>
</dbReference>
<feature type="binding site" evidence="14">
    <location>
        <position position="183"/>
    </location>
    <ligand>
        <name>ATP</name>
        <dbReference type="ChEBI" id="CHEBI:30616"/>
    </ligand>
</feature>
<dbReference type="PROSITE" id="PS50011">
    <property type="entry name" value="PROTEIN_KINASE_DOM"/>
    <property type="match status" value="2"/>
</dbReference>
<dbReference type="InterPro" id="IPR000719">
    <property type="entry name" value="Prot_kinase_dom"/>
</dbReference>
<evidence type="ECO:0000256" key="8">
    <source>
        <dbReference type="ARBA" id="ARBA00022777"/>
    </source>
</evidence>
<evidence type="ECO:0000259" key="17">
    <source>
        <dbReference type="PROSITE" id="PS50927"/>
    </source>
</evidence>
<dbReference type="Pfam" id="PF07714">
    <property type="entry name" value="PK_Tyr_Ser-Thr"/>
    <property type="match status" value="1"/>
</dbReference>
<evidence type="ECO:0000256" key="1">
    <source>
        <dbReference type="ARBA" id="ARBA00004251"/>
    </source>
</evidence>
<dbReference type="Gene3D" id="1.10.510.10">
    <property type="entry name" value="Transferase(Phosphotransferase) domain 1"/>
    <property type="match status" value="2"/>
</dbReference>
<feature type="region of interest" description="Disordered" evidence="15">
    <location>
        <begin position="435"/>
        <end position="468"/>
    </location>
</feature>
<evidence type="ECO:0000256" key="12">
    <source>
        <dbReference type="ARBA" id="ARBA00047899"/>
    </source>
</evidence>
<dbReference type="Gene3D" id="3.30.200.20">
    <property type="entry name" value="Phosphorylase Kinase, domain 1"/>
    <property type="match status" value="1"/>
</dbReference>
<dbReference type="InterPro" id="IPR003609">
    <property type="entry name" value="Pan_app"/>
</dbReference>
<evidence type="ECO:0000256" key="6">
    <source>
        <dbReference type="ARBA" id="ARBA00022729"/>
    </source>
</evidence>
<dbReference type="GO" id="GO:0005886">
    <property type="term" value="C:plasma membrane"/>
    <property type="evidence" value="ECO:0007669"/>
    <property type="project" value="UniProtKB-SubCell"/>
</dbReference>
<evidence type="ECO:0000256" key="13">
    <source>
        <dbReference type="ARBA" id="ARBA00048679"/>
    </source>
</evidence>
<dbReference type="PANTHER" id="PTHR27002">
    <property type="entry name" value="RECEPTOR-LIKE SERINE/THREONINE-PROTEIN KINASE SD1-8"/>
    <property type="match status" value="1"/>
</dbReference>
<keyword evidence="19" id="KW-1185">Reference proteome</keyword>
<gene>
    <name evidence="18" type="ORF">RHSIM_Rhsim08G0222200</name>
</gene>
<keyword evidence="10" id="KW-1015">Disulfide bond</keyword>
<sequence length="1288" mass="143893">MVVLRSGKQGQSSLDKVVLKSEKRRREWSSSDWASLPEGILDLILNRLIQLSDYLHFAAVCKPWFSAAAHQKDRCRRQPYKQSRKGRSSPELQTQNRNSENSAANRVIKSSGSGSVSSPRSIPQLYKEKEHNLRVFTFAELRTATNNFNKLLRIGEGGFGSVYKGSIRPPNGEADPTVVAIKKLNKNGSQGHKQWLAEVQFLGVVDHPNLVKLLGYCSVDGERGIQRLLVYEYMPNKSLAEHLFNKASATLPWKTRLEIMLGAAQGLAYLHEGLEIQVIYRDFKSSNVLLDENFKPKLSDFGLAREGPIGDRTHVSTAVIGTYGYAAPEYVDTGHLTFKSDVYSFGVVLYEMLTGRRTLERHLPPVEQKLIEWVKLYPADSNGFRMIIDPRLNQYSLSAARKIATLADACLTKNAKDRPTMSQVVEILKQAIEESEGGSSSSEKRSFESSTSNLVPSKKHSFQMLPQPKDTSVRSYDEFLILGDAAVLRTDDRQPRELKNMQRKENKVKTAKSGARISAGPKGCWTLDSAGGCSKICHSVQRAIRFKAQIVPQTIPGDLKTMIFSRDDSVYEVRVDEKQGEKLQRNKTSILLRAHGPIRWLISNSNIHKRSNNCQPASKLSICPTMASRGRNLVNIFIVLCYLFITPCYSKTDTILQGQEISDGESLSSANGVFILQFFKPRTSRDRYLGIGYVNSPTSDILSEHRVAWLANRDNPILDASGKLLIDGDGNLKLSYSGDAIELSSVATRGNLSATLLDSGNFVLRELNSDGSVKKVFWQSFDYPADCMLPGMKIGISFKTGHKRVLTSRVSSDFPAVGSFTLGVDPIDRNQLIVWNRGTVYWKSGPWHNGGFEFFPAAEHYKFSFVSNEEGIFFTFSGGENKALASYKLFQDGRIIEGDRSTFADCSRGGERGCVEEELPACKSNFDSVFVLGRGYVQSDGYKSNENYTMSFVDCRDKCMRSCSCFAFASLNANGTGCETWGQVPTITQTNSSPLREIYGVRQQRKERKAKREILSELGVGPVPTNYSDKNKGPDFQVFSFESIITATKNFSAEDPSNENIIDWTNRFNIIEGIAQGLLYLHKYSRLRIIHRDLKASNILLDDDMNPKISDFGLARIFGRNESEANTNRVVGTYGYMSPEYAMEGIFSIKSDVFSFGVLLLEIVSGKRNSSSYHNENSLNLIGQAWELLTEGRGLEVMDPALGNKYQSDEVLSCIHVGLLCVQENPNDRPTMSEVVSMVRKDTTSLIRPKQPAFFIGRIAPEAKNRECIQKHISVTVCDVSFSDVEPR</sequence>
<feature type="domain" description="Protein kinase" evidence="16">
    <location>
        <begin position="926"/>
        <end position="1254"/>
    </location>
</feature>
<dbReference type="InterPro" id="IPR036426">
    <property type="entry name" value="Bulb-type_lectin_dom_sf"/>
</dbReference>
<reference evidence="18" key="1">
    <citation type="submission" date="2019-11" db="EMBL/GenBank/DDBJ databases">
        <authorList>
            <person name="Liu Y."/>
            <person name="Hou J."/>
            <person name="Li T.-Q."/>
            <person name="Guan C.-H."/>
            <person name="Wu X."/>
            <person name="Wu H.-Z."/>
            <person name="Ling F."/>
            <person name="Zhang R."/>
            <person name="Shi X.-G."/>
            <person name="Ren J.-P."/>
            <person name="Chen E.-F."/>
            <person name="Sun J.-M."/>
        </authorList>
    </citation>
    <scope>NUCLEOTIDE SEQUENCE</scope>
    <source>
        <strain evidence="18">Adult_tree_wgs_1</strain>
        <tissue evidence="18">Leaves</tissue>
    </source>
</reference>
<dbReference type="EMBL" id="WJXA01000008">
    <property type="protein sequence ID" value="KAF7136389.1"/>
    <property type="molecule type" value="Genomic_DNA"/>
</dbReference>
<evidence type="ECO:0000256" key="10">
    <source>
        <dbReference type="ARBA" id="ARBA00023157"/>
    </source>
</evidence>
<keyword evidence="5" id="KW-0808">Transferase</keyword>
<name>A0A834LJI6_RHOSS</name>
<evidence type="ECO:0000259" key="16">
    <source>
        <dbReference type="PROSITE" id="PS50011"/>
    </source>
</evidence>
<keyword evidence="8" id="KW-0418">Kinase</keyword>
<keyword evidence="6" id="KW-0732">Signal</keyword>
<keyword evidence="3" id="KW-0472">Membrane</keyword>
<evidence type="ECO:0000256" key="11">
    <source>
        <dbReference type="ARBA" id="ARBA00023180"/>
    </source>
</evidence>
<dbReference type="PROSITE" id="PS00108">
    <property type="entry name" value="PROTEIN_KINASE_ST"/>
    <property type="match status" value="2"/>
</dbReference>
<dbReference type="Pfam" id="PF00069">
    <property type="entry name" value="Pkinase"/>
    <property type="match status" value="1"/>
</dbReference>
<keyword evidence="4" id="KW-0723">Serine/threonine-protein kinase</keyword>
<feature type="compositionally biased region" description="Low complexity" evidence="15">
    <location>
        <begin position="106"/>
        <end position="122"/>
    </location>
</feature>
<evidence type="ECO:0000256" key="15">
    <source>
        <dbReference type="SAM" id="MobiDB-lite"/>
    </source>
</evidence>
<dbReference type="Pfam" id="PF01453">
    <property type="entry name" value="B_lectin"/>
    <property type="match status" value="1"/>
</dbReference>
<dbReference type="Gene3D" id="1.20.1280.50">
    <property type="match status" value="1"/>
</dbReference>
<evidence type="ECO:0000256" key="14">
    <source>
        <dbReference type="PROSITE-ProRule" id="PRU10141"/>
    </source>
</evidence>
<dbReference type="Proteomes" id="UP000626092">
    <property type="component" value="Unassembled WGS sequence"/>
</dbReference>
<dbReference type="GO" id="GO:0004674">
    <property type="term" value="F:protein serine/threonine kinase activity"/>
    <property type="evidence" value="ECO:0007669"/>
    <property type="project" value="UniProtKB-KW"/>
</dbReference>
<dbReference type="SUPFAM" id="SSF81383">
    <property type="entry name" value="F-box domain"/>
    <property type="match status" value="1"/>
</dbReference>
<dbReference type="FunFam" id="1.10.510.10:FF:000051">
    <property type="entry name" value="Receptor-like serine/threonine-protein kinase ALE2"/>
    <property type="match status" value="1"/>
</dbReference>
<dbReference type="FunFam" id="1.10.510.10:FF:000060">
    <property type="entry name" value="G-type lectin S-receptor-like serine/threonine-protein kinase"/>
    <property type="match status" value="1"/>
</dbReference>
<dbReference type="InterPro" id="IPR008271">
    <property type="entry name" value="Ser/Thr_kinase_AS"/>
</dbReference>
<dbReference type="EC" id="2.7.11.1" evidence="2"/>
<feature type="compositionally biased region" description="Basic residues" evidence="15">
    <location>
        <begin position="75"/>
        <end position="87"/>
    </location>
</feature>
<dbReference type="SMART" id="SM00220">
    <property type="entry name" value="S_TKc"/>
    <property type="match status" value="1"/>
</dbReference>
<dbReference type="CDD" id="cd00028">
    <property type="entry name" value="B_lectin"/>
    <property type="match status" value="1"/>
</dbReference>